<dbReference type="GO" id="GO:0009236">
    <property type="term" value="P:cobalamin biosynthetic process"/>
    <property type="evidence" value="ECO:0007669"/>
    <property type="project" value="UniProtKB-UniRule"/>
</dbReference>
<evidence type="ECO:0000313" key="7">
    <source>
        <dbReference type="EMBL" id="CUM90993.1"/>
    </source>
</evidence>
<evidence type="ECO:0000256" key="3">
    <source>
        <dbReference type="ARBA" id="ARBA00022962"/>
    </source>
</evidence>
<dbReference type="Gene3D" id="3.40.50.880">
    <property type="match status" value="1"/>
</dbReference>
<dbReference type="OrthoDB" id="9808302at2"/>
<comment type="similarity">
    <text evidence="4">Belongs to the CobB/CobQ family. CobQ subfamily.</text>
</comment>
<dbReference type="SUPFAM" id="SSF52317">
    <property type="entry name" value="Class I glutamine amidotransferase-like"/>
    <property type="match status" value="1"/>
</dbReference>
<dbReference type="UniPathway" id="UPA00148"/>
<dbReference type="NCBIfam" id="NF001989">
    <property type="entry name" value="PRK00784.1"/>
    <property type="match status" value="1"/>
</dbReference>
<accession>A0A173SKV0</accession>
<evidence type="ECO:0000256" key="4">
    <source>
        <dbReference type="HAMAP-Rule" id="MF_00028"/>
    </source>
</evidence>
<feature type="domain" description="CobB/CobQ-like glutamine amidotransferase" evidence="6">
    <location>
        <begin position="250"/>
        <end position="468"/>
    </location>
</feature>
<protein>
    <recommendedName>
        <fullName evidence="4">Cobyric acid synthase</fullName>
    </recommendedName>
</protein>
<dbReference type="Pfam" id="PF01656">
    <property type="entry name" value="CbiA"/>
    <property type="match status" value="1"/>
</dbReference>
<evidence type="ECO:0000313" key="8">
    <source>
        <dbReference type="Proteomes" id="UP000095350"/>
    </source>
</evidence>
<dbReference type="CDD" id="cd05389">
    <property type="entry name" value="CobQ_N"/>
    <property type="match status" value="1"/>
</dbReference>
<evidence type="ECO:0000259" key="5">
    <source>
        <dbReference type="Pfam" id="PF01656"/>
    </source>
</evidence>
<feature type="domain" description="CobQ/CobB/MinD/ParA nucleotide binding" evidence="5">
    <location>
        <begin position="5"/>
        <end position="232"/>
    </location>
</feature>
<evidence type="ECO:0000256" key="1">
    <source>
        <dbReference type="ARBA" id="ARBA00004953"/>
    </source>
</evidence>
<dbReference type="InterPro" id="IPR002586">
    <property type="entry name" value="CobQ/CobB/MinD/ParA_Nub-bd_dom"/>
</dbReference>
<proteinExistence type="inferred from homology"/>
<dbReference type="PANTHER" id="PTHR21343">
    <property type="entry name" value="DETHIOBIOTIN SYNTHETASE"/>
    <property type="match status" value="1"/>
</dbReference>
<dbReference type="InterPro" id="IPR029062">
    <property type="entry name" value="Class_I_gatase-like"/>
</dbReference>
<dbReference type="Proteomes" id="UP000095350">
    <property type="component" value="Unassembled WGS sequence"/>
</dbReference>
<sequence>MAKKIMIQGTMSNAGKSLIVAGLCRIFKQDGYRVAPFKSQNMALNSYITGEGLEMGRAQVMQAEAAGIRPQVCMNPILLKPTNDTGSQVIVNGEVLENMKARDYFAYKKKLIPDILKAYHTLEQQADIIVIEGAGSPAEINLKENDIVNMGLAELLDAPVLLVGDIDRGGVFAQLIGTLVLLEEKERERIKGLIINKFRGDVSILDPGIKMLEEKGRIPVTGVVPYMHLVLEDEDSLSDRFAEHEEKAVDIAVIRFPRISNFTDFMVFESIEGVSVRYIDTPEKLHHPDMIILPGSKNTMGDLKWMRQNGLEAAIKKHAQNRDAVIFGICGGYQMLGECITDPYGVEEGGMLRGMELLPLETEMEQEKTRTQVDGTFEELTGVLSVLSGVKLTGYEIHMGASRRTDHAEIDMDTVMMDLGRSEKPEMLQEKRYEYLCHITDQAENQKADGICAGNVYGTYVHGVFDADGIAAKIVEALATKKGISMEAVTQQNYQEFKETQYDKLAETLREYLDMDAVYRMIGM</sequence>
<dbReference type="GO" id="GO:0003824">
    <property type="term" value="F:catalytic activity"/>
    <property type="evidence" value="ECO:0007669"/>
    <property type="project" value="InterPro"/>
</dbReference>
<dbReference type="SUPFAM" id="SSF52540">
    <property type="entry name" value="P-loop containing nucleoside triphosphate hydrolases"/>
    <property type="match status" value="1"/>
</dbReference>
<dbReference type="Gene3D" id="3.40.50.300">
    <property type="entry name" value="P-loop containing nucleotide triphosphate hydrolases"/>
    <property type="match status" value="1"/>
</dbReference>
<dbReference type="InterPro" id="IPR004459">
    <property type="entry name" value="CobQ_synth"/>
</dbReference>
<dbReference type="HAMAP" id="MF_00028">
    <property type="entry name" value="CobQ"/>
    <property type="match status" value="1"/>
</dbReference>
<feature type="active site" evidence="4">
    <location>
        <position position="462"/>
    </location>
</feature>
<dbReference type="AlphaFoldDB" id="A0A173SKV0"/>
<name>A0A173SKV0_9FIRM</name>
<comment type="function">
    <text evidence="4">Catalyzes amidations at positions B, D, E, and G on adenosylcobyrinic A,C-diamide. NH(2) groups are provided by glutamine, and one molecule of ATP is hydrogenolyzed for each amidation.</text>
</comment>
<keyword evidence="2 4" id="KW-0169">Cobalamin biosynthesis</keyword>
<dbReference type="Pfam" id="PF07685">
    <property type="entry name" value="GATase_3"/>
    <property type="match status" value="1"/>
</dbReference>
<dbReference type="GO" id="GO:0015420">
    <property type="term" value="F:ABC-type vitamin B12 transporter activity"/>
    <property type="evidence" value="ECO:0007669"/>
    <property type="project" value="UniProtKB-UniRule"/>
</dbReference>
<dbReference type="PROSITE" id="PS51274">
    <property type="entry name" value="GATASE_COBBQ"/>
    <property type="match status" value="1"/>
</dbReference>
<dbReference type="RefSeq" id="WP_055193635.1">
    <property type="nucleotide sequence ID" value="NZ_CABIYH010000007.1"/>
</dbReference>
<dbReference type="CDD" id="cd01750">
    <property type="entry name" value="GATase1_CobQ"/>
    <property type="match status" value="1"/>
</dbReference>
<organism evidence="7 8">
    <name type="scientific">Roseburia intestinalis</name>
    <dbReference type="NCBI Taxonomy" id="166486"/>
    <lineage>
        <taxon>Bacteria</taxon>
        <taxon>Bacillati</taxon>
        <taxon>Bacillota</taxon>
        <taxon>Clostridia</taxon>
        <taxon>Lachnospirales</taxon>
        <taxon>Lachnospiraceae</taxon>
        <taxon>Roseburia</taxon>
    </lineage>
</organism>
<dbReference type="InterPro" id="IPR033949">
    <property type="entry name" value="CobQ_GATase1"/>
</dbReference>
<dbReference type="EMBL" id="CYXZ01000007">
    <property type="protein sequence ID" value="CUM90993.1"/>
    <property type="molecule type" value="Genomic_DNA"/>
</dbReference>
<evidence type="ECO:0000259" key="6">
    <source>
        <dbReference type="Pfam" id="PF07685"/>
    </source>
</evidence>
<comment type="pathway">
    <text evidence="1 4">Cofactor biosynthesis; adenosylcobalamin biosynthesis.</text>
</comment>
<dbReference type="PANTHER" id="PTHR21343:SF1">
    <property type="entry name" value="COBYRIC ACID SYNTHASE"/>
    <property type="match status" value="1"/>
</dbReference>
<dbReference type="InterPro" id="IPR011698">
    <property type="entry name" value="GATase_3"/>
</dbReference>
<dbReference type="InterPro" id="IPR047045">
    <property type="entry name" value="CobQ_N"/>
</dbReference>
<feature type="active site" description="Nucleophile" evidence="4">
    <location>
        <position position="330"/>
    </location>
</feature>
<dbReference type="InterPro" id="IPR027417">
    <property type="entry name" value="P-loop_NTPase"/>
</dbReference>
<evidence type="ECO:0000256" key="2">
    <source>
        <dbReference type="ARBA" id="ARBA00022573"/>
    </source>
</evidence>
<dbReference type="STRING" id="166486.ERS852572_01045"/>
<keyword evidence="3 4" id="KW-0315">Glutamine amidotransferase</keyword>
<dbReference type="PaxDb" id="166486-ERS852572_01045"/>
<dbReference type="NCBIfam" id="TIGR00313">
    <property type="entry name" value="cobQ"/>
    <property type="match status" value="1"/>
</dbReference>
<reference evidence="7 8" key="1">
    <citation type="submission" date="2015-09" db="EMBL/GenBank/DDBJ databases">
        <authorList>
            <consortium name="Pathogen Informatics"/>
        </authorList>
    </citation>
    <scope>NUCLEOTIDE SEQUENCE [LARGE SCALE GENOMIC DNA]</scope>
    <source>
        <strain evidence="7 8">2789STDY5834960</strain>
    </source>
</reference>
<gene>
    <name evidence="4 7" type="primary">cobQ</name>
    <name evidence="7" type="ORF">ERS852572_01045</name>
</gene>